<keyword evidence="1" id="KW-1133">Transmembrane helix</keyword>
<protein>
    <recommendedName>
        <fullName evidence="4">Cytochrome O ubiquinol oxidase</fullName>
    </recommendedName>
</protein>
<dbReference type="GO" id="GO:0015078">
    <property type="term" value="F:proton transmembrane transporter activity"/>
    <property type="evidence" value="ECO:0007669"/>
    <property type="project" value="TreeGrafter"/>
</dbReference>
<keyword evidence="1" id="KW-0812">Transmembrane</keyword>
<evidence type="ECO:0000313" key="3">
    <source>
        <dbReference type="Proteomes" id="UP000029273"/>
    </source>
</evidence>
<comment type="caution">
    <text evidence="2">The sequence shown here is derived from an EMBL/GenBank/DDBJ whole genome shotgun (WGS) entry which is preliminary data.</text>
</comment>
<dbReference type="GO" id="GO:0009319">
    <property type="term" value="C:cytochrome o ubiquinol oxidase complex"/>
    <property type="evidence" value="ECO:0007669"/>
    <property type="project" value="TreeGrafter"/>
</dbReference>
<dbReference type="GO" id="GO:0019646">
    <property type="term" value="P:aerobic electron transport chain"/>
    <property type="evidence" value="ECO:0007669"/>
    <property type="project" value="TreeGrafter"/>
</dbReference>
<sequence>MSHGHDNPLDHPEVQLASPRGYLVGYVFALAMMILSLGLVKSHALPPAGLMTVLSIIALVVILAQLYFLFHLDLSETQIWHTVALVMTVPLFIMAVGLTIWMFYTLHMRTMIPGLG</sequence>
<dbReference type="GO" id="GO:0009486">
    <property type="term" value="F:cytochrome bo3 ubiquinol oxidase activity"/>
    <property type="evidence" value="ECO:0007669"/>
    <property type="project" value="TreeGrafter"/>
</dbReference>
<proteinExistence type="predicted"/>
<dbReference type="EMBL" id="JQSG02000001">
    <property type="protein sequence ID" value="OBS10932.1"/>
    <property type="molecule type" value="Genomic_DNA"/>
</dbReference>
<dbReference type="OrthoDB" id="7282936at2"/>
<keyword evidence="1" id="KW-0472">Membrane</keyword>
<dbReference type="RefSeq" id="WP_038086638.1">
    <property type="nucleotide sequence ID" value="NZ_JQSG02000001.1"/>
</dbReference>
<dbReference type="GO" id="GO:0005886">
    <property type="term" value="C:plasma membrane"/>
    <property type="evidence" value="ECO:0007669"/>
    <property type="project" value="TreeGrafter"/>
</dbReference>
<reference evidence="2 3" key="1">
    <citation type="journal article" date="2014" name="Genome Announc.">
        <title>Draft Genome Sequence of the Iron-Oxidizing, Acidophilic, and Halotolerant 'Thiobacillus prosperus' Type Strain DSM 5130.</title>
        <authorList>
            <person name="Ossandon F.J."/>
            <person name="Cardenas J.P."/>
            <person name="Corbett M."/>
            <person name="Quatrini R."/>
            <person name="Holmes D.S."/>
            <person name="Watkin E."/>
        </authorList>
    </citation>
    <scope>NUCLEOTIDE SEQUENCE [LARGE SCALE GENOMIC DNA]</scope>
    <source>
        <strain evidence="2 3">DSM 5130</strain>
    </source>
</reference>
<evidence type="ECO:0000313" key="2">
    <source>
        <dbReference type="EMBL" id="OBS10932.1"/>
    </source>
</evidence>
<dbReference type="PANTHER" id="PTHR36835:SF1">
    <property type="entry name" value="CYTOCHROME BO(3) UBIQUINOL OXIDASE SUBUNIT 4"/>
    <property type="match status" value="1"/>
</dbReference>
<dbReference type="Proteomes" id="UP000029273">
    <property type="component" value="Unassembled WGS sequence"/>
</dbReference>
<keyword evidence="3" id="KW-1185">Reference proteome</keyword>
<gene>
    <name evidence="2" type="ORF">Thpro_020648</name>
</gene>
<dbReference type="InterPro" id="IPR050968">
    <property type="entry name" value="Cytochrome_c_oxidase_bac_sub4"/>
</dbReference>
<evidence type="ECO:0000256" key="1">
    <source>
        <dbReference type="SAM" id="Phobius"/>
    </source>
</evidence>
<dbReference type="GO" id="GO:0015990">
    <property type="term" value="P:electron transport coupled proton transport"/>
    <property type="evidence" value="ECO:0007669"/>
    <property type="project" value="TreeGrafter"/>
</dbReference>
<feature type="transmembrane region" description="Helical" evidence="1">
    <location>
        <begin position="82"/>
        <end position="104"/>
    </location>
</feature>
<dbReference type="STRING" id="160660.BJI67_08580"/>
<dbReference type="PANTHER" id="PTHR36835">
    <property type="entry name" value="CYTOCHROME BO(3) UBIQUINOL OXIDASE SUBUNIT 4"/>
    <property type="match status" value="1"/>
</dbReference>
<name>A0A1A6C8N7_9GAMM</name>
<accession>A0A1A6C8N7</accession>
<organism evidence="2 3">
    <name type="scientific">Acidihalobacter prosperus</name>
    <dbReference type="NCBI Taxonomy" id="160660"/>
    <lineage>
        <taxon>Bacteria</taxon>
        <taxon>Pseudomonadati</taxon>
        <taxon>Pseudomonadota</taxon>
        <taxon>Gammaproteobacteria</taxon>
        <taxon>Chromatiales</taxon>
        <taxon>Ectothiorhodospiraceae</taxon>
        <taxon>Acidihalobacter</taxon>
    </lineage>
</organism>
<evidence type="ECO:0008006" key="4">
    <source>
        <dbReference type="Google" id="ProtNLM"/>
    </source>
</evidence>
<feature type="transmembrane region" description="Helical" evidence="1">
    <location>
        <begin position="47"/>
        <end position="70"/>
    </location>
</feature>
<feature type="transmembrane region" description="Helical" evidence="1">
    <location>
        <begin position="20"/>
        <end position="40"/>
    </location>
</feature>
<dbReference type="AlphaFoldDB" id="A0A1A6C8N7"/>